<name>A0A971S1U9_9BACT</name>
<proteinExistence type="predicted"/>
<dbReference type="SUPFAM" id="SSF89360">
    <property type="entry name" value="HesB-like domain"/>
    <property type="match status" value="1"/>
</dbReference>
<evidence type="ECO:0008006" key="3">
    <source>
        <dbReference type="Google" id="ProtNLM"/>
    </source>
</evidence>
<gene>
    <name evidence="1" type="ORF">GXY80_14245</name>
</gene>
<dbReference type="NCBIfam" id="NF038090">
    <property type="entry name" value="IscA_HesB_Se"/>
    <property type="match status" value="1"/>
</dbReference>
<dbReference type="InterPro" id="IPR035903">
    <property type="entry name" value="HesB-like_dom_sf"/>
</dbReference>
<organism evidence="1 2">
    <name type="scientific">Syntrophorhabdus aromaticivorans</name>
    <dbReference type="NCBI Taxonomy" id="328301"/>
    <lineage>
        <taxon>Bacteria</taxon>
        <taxon>Pseudomonadati</taxon>
        <taxon>Thermodesulfobacteriota</taxon>
        <taxon>Syntrophorhabdia</taxon>
        <taxon>Syntrophorhabdales</taxon>
        <taxon>Syntrophorhabdaceae</taxon>
        <taxon>Syntrophorhabdus</taxon>
    </lineage>
</organism>
<dbReference type="Gene3D" id="2.60.300.12">
    <property type="entry name" value="HesB-like domain"/>
    <property type="match status" value="1"/>
</dbReference>
<evidence type="ECO:0000313" key="1">
    <source>
        <dbReference type="EMBL" id="NLW36618.1"/>
    </source>
</evidence>
<protein>
    <recommendedName>
        <fullName evidence="3">Iron-sulfur cluster assembly accessory protein</fullName>
    </recommendedName>
</protein>
<evidence type="ECO:0000313" key="2">
    <source>
        <dbReference type="Proteomes" id="UP000777265"/>
    </source>
</evidence>
<comment type="caution">
    <text evidence="1">The sequence shown here is derived from an EMBL/GenBank/DDBJ whole genome shotgun (WGS) entry which is preliminary data.</text>
</comment>
<reference evidence="1" key="2">
    <citation type="submission" date="2020-01" db="EMBL/GenBank/DDBJ databases">
        <authorList>
            <person name="Campanaro S."/>
        </authorList>
    </citation>
    <scope>NUCLEOTIDE SEQUENCE</scope>
    <source>
        <strain evidence="1">AS06rmzACSIP_7</strain>
    </source>
</reference>
<accession>A0A971S1U9</accession>
<sequence>MFEVSEKASEEIKRFLDGREGPQFVRILMTEGGWRGPYLVMALDEKRENDEVFTEKGVTFLVDKVLFDRAKPISVGYTESTLGSGYTLKSELIKGVPVGCESNICENCEDARKQGRA</sequence>
<reference evidence="1" key="1">
    <citation type="journal article" date="2020" name="Biotechnol. Biofuels">
        <title>New insights from the biogas microbiome by comprehensive genome-resolved metagenomics of nearly 1600 species originating from multiple anaerobic digesters.</title>
        <authorList>
            <person name="Campanaro S."/>
            <person name="Treu L."/>
            <person name="Rodriguez-R L.M."/>
            <person name="Kovalovszki A."/>
            <person name="Ziels R.M."/>
            <person name="Maus I."/>
            <person name="Zhu X."/>
            <person name="Kougias P.G."/>
            <person name="Basile A."/>
            <person name="Luo G."/>
            <person name="Schluter A."/>
            <person name="Konstantinidis K.T."/>
            <person name="Angelidaki I."/>
        </authorList>
    </citation>
    <scope>NUCLEOTIDE SEQUENCE</scope>
    <source>
        <strain evidence="1">AS06rmzACSIP_7</strain>
    </source>
</reference>
<dbReference type="EMBL" id="JAAYEE010000274">
    <property type="protein sequence ID" value="NLW36618.1"/>
    <property type="molecule type" value="Genomic_DNA"/>
</dbReference>
<dbReference type="Proteomes" id="UP000777265">
    <property type="component" value="Unassembled WGS sequence"/>
</dbReference>
<dbReference type="AlphaFoldDB" id="A0A971S1U9"/>